<dbReference type="PANTHER" id="PTHR10996">
    <property type="entry name" value="2-HYDROXYACID DEHYDROGENASE-RELATED"/>
    <property type="match status" value="1"/>
</dbReference>
<evidence type="ECO:0000256" key="4">
    <source>
        <dbReference type="ARBA" id="ARBA00023096"/>
    </source>
</evidence>
<feature type="active site" evidence="5">
    <location>
        <position position="243"/>
    </location>
</feature>
<dbReference type="CDD" id="cd12158">
    <property type="entry name" value="ErythrP_dh"/>
    <property type="match status" value="1"/>
</dbReference>
<feature type="binding site" evidence="5">
    <location>
        <position position="238"/>
    </location>
    <ligand>
        <name>NAD(+)</name>
        <dbReference type="ChEBI" id="CHEBI:57540"/>
    </ligand>
</feature>
<feature type="binding site" evidence="5">
    <location>
        <position position="263"/>
    </location>
    <ligand>
        <name>NAD(+)</name>
        <dbReference type="ChEBI" id="CHEBI:57540"/>
    </ligand>
</feature>
<evidence type="ECO:0000256" key="2">
    <source>
        <dbReference type="ARBA" id="ARBA00023002"/>
    </source>
</evidence>
<dbReference type="GO" id="GO:0051287">
    <property type="term" value="F:NAD binding"/>
    <property type="evidence" value="ECO:0007669"/>
    <property type="project" value="InterPro"/>
</dbReference>
<name>A0A4P6P6Z1_9GAMM</name>
<evidence type="ECO:0000256" key="3">
    <source>
        <dbReference type="ARBA" id="ARBA00023027"/>
    </source>
</evidence>
<dbReference type="InterPro" id="IPR006140">
    <property type="entry name" value="D-isomer_DH_NAD-bd"/>
</dbReference>
<keyword evidence="10" id="KW-1185">Reference proteome</keyword>
<dbReference type="OrthoDB" id="9770208at2"/>
<dbReference type="RefSeq" id="WP_130604075.1">
    <property type="nucleotide sequence ID" value="NZ_CP034759.1"/>
</dbReference>
<comment type="subcellular location">
    <subcellularLocation>
        <location evidence="5">Cytoplasm</location>
    </subcellularLocation>
</comment>
<evidence type="ECO:0000313" key="9">
    <source>
        <dbReference type="EMBL" id="QBG37411.1"/>
    </source>
</evidence>
<dbReference type="Gene3D" id="3.40.50.720">
    <property type="entry name" value="NAD(P)-binding Rossmann-like Domain"/>
    <property type="match status" value="2"/>
</dbReference>
<comment type="similarity">
    <text evidence="5">Belongs to the D-isomer specific 2-hydroxyacid dehydrogenase family. PdxB subfamily.</text>
</comment>
<feature type="binding site" evidence="5">
    <location>
        <position position="67"/>
    </location>
    <ligand>
        <name>substrate</name>
    </ligand>
</feature>
<feature type="binding site" evidence="5">
    <location>
        <position position="264"/>
    </location>
    <ligand>
        <name>substrate</name>
    </ligand>
</feature>
<evidence type="ECO:0000256" key="5">
    <source>
        <dbReference type="HAMAP-Rule" id="MF_01825"/>
    </source>
</evidence>
<comment type="catalytic activity">
    <reaction evidence="5">
        <text>4-phospho-D-erythronate + NAD(+) = (R)-3-hydroxy-2-oxo-4-phosphooxybutanoate + NADH + H(+)</text>
        <dbReference type="Rhea" id="RHEA:18829"/>
        <dbReference type="ChEBI" id="CHEBI:15378"/>
        <dbReference type="ChEBI" id="CHEBI:57540"/>
        <dbReference type="ChEBI" id="CHEBI:57945"/>
        <dbReference type="ChEBI" id="CHEBI:58538"/>
        <dbReference type="ChEBI" id="CHEBI:58766"/>
        <dbReference type="EC" id="1.1.1.290"/>
    </reaction>
</comment>
<keyword evidence="4 5" id="KW-0664">Pyridoxine biosynthesis</keyword>
<dbReference type="EMBL" id="CP034759">
    <property type="protein sequence ID" value="QBG37411.1"/>
    <property type="molecule type" value="Genomic_DNA"/>
</dbReference>
<dbReference type="GO" id="GO:0046983">
    <property type="term" value="F:protein dimerization activity"/>
    <property type="evidence" value="ECO:0007669"/>
    <property type="project" value="InterPro"/>
</dbReference>
<feature type="active site" evidence="5">
    <location>
        <position position="214"/>
    </location>
</feature>
<evidence type="ECO:0000259" key="8">
    <source>
        <dbReference type="Pfam" id="PF11890"/>
    </source>
</evidence>
<dbReference type="GO" id="GO:0033711">
    <property type="term" value="F:4-phosphoerythronate dehydrogenase activity"/>
    <property type="evidence" value="ECO:0007669"/>
    <property type="project" value="UniProtKB-EC"/>
</dbReference>
<reference evidence="9 10" key="1">
    <citation type="submission" date="2018-12" db="EMBL/GenBank/DDBJ databases">
        <title>Complete genome of Litorilituus sediminis.</title>
        <authorList>
            <person name="Liu A."/>
            <person name="Rong J."/>
        </authorList>
    </citation>
    <scope>NUCLEOTIDE SEQUENCE [LARGE SCALE GENOMIC DNA]</scope>
    <source>
        <strain evidence="9 10">JCM 17549</strain>
    </source>
</reference>
<protein>
    <recommendedName>
        <fullName evidence="5">Erythronate-4-phosphate dehydrogenase</fullName>
        <ecNumber evidence="5">1.1.1.290</ecNumber>
    </recommendedName>
</protein>
<dbReference type="InterPro" id="IPR036291">
    <property type="entry name" value="NAD(P)-bd_dom_sf"/>
</dbReference>
<organism evidence="9 10">
    <name type="scientific">Litorilituus sediminis</name>
    <dbReference type="NCBI Taxonomy" id="718192"/>
    <lineage>
        <taxon>Bacteria</taxon>
        <taxon>Pseudomonadati</taxon>
        <taxon>Pseudomonadota</taxon>
        <taxon>Gammaproteobacteria</taxon>
        <taxon>Alteromonadales</taxon>
        <taxon>Colwelliaceae</taxon>
        <taxon>Litorilituus</taxon>
    </lineage>
</organism>
<dbReference type="InterPro" id="IPR050223">
    <property type="entry name" value="D-isomer_2-hydroxyacid_DH"/>
</dbReference>
<dbReference type="HAMAP" id="MF_01825">
    <property type="entry name" value="PdxB"/>
    <property type="match status" value="1"/>
</dbReference>
<feature type="domain" description="D-isomer specific 2-hydroxyacid dehydrogenase catalytic" evidence="6">
    <location>
        <begin position="23"/>
        <end position="283"/>
    </location>
</feature>
<sequence length="380" mass="42137">MKIFYDENMPFAEEFFRDFGELVPFSGRSLTAEQVKDADALLVRSITQVNEALLAQNSTISFVGSATIGTDHVDKEYLSKRGIRFHSAPGCNAISVAEYVVSALVVLAERYLIDLSKLTVGIVGAGNTGTRLSEKLDALGINYKLCDPLLAEKQKHPDSNDTRQYVALEEALTCDVISLHVPKTMSGEHATYQLLNKANLSQLTDKQILISACRGEVIDNDALLALKQAGHGVKLVLDVWQGEPNVLQELIAYTEIATAHIAGYSLEGKARGSEMLYQALCQHINCTEKYRLSDFLPDPSISLVKIKQKFDQIVLNQIVKMVYDVRRDDAIFRQQLAVQGFDSIRKNYPVRREFSALSVAISTDAYSDVPHRLGFSKTSN</sequence>
<comment type="function">
    <text evidence="5">Catalyzes the oxidation of erythronate-4-phosphate to 3-hydroxy-2-oxo-4-phosphonooxybutanoate.</text>
</comment>
<dbReference type="KEGG" id="lsd:EMK97_17535"/>
<keyword evidence="2 5" id="KW-0560">Oxidoreductase</keyword>
<accession>A0A4P6P6Z1</accession>
<comment type="pathway">
    <text evidence="5">Cofactor biosynthesis; pyridoxine 5'-phosphate biosynthesis; pyridoxine 5'-phosphate from D-erythrose 4-phosphate: step 2/5.</text>
</comment>
<evidence type="ECO:0000259" key="6">
    <source>
        <dbReference type="Pfam" id="PF00389"/>
    </source>
</evidence>
<evidence type="ECO:0000313" key="10">
    <source>
        <dbReference type="Proteomes" id="UP000290244"/>
    </source>
</evidence>
<feature type="binding site" evidence="5">
    <location>
        <position position="45"/>
    </location>
    <ligand>
        <name>substrate</name>
    </ligand>
</feature>
<dbReference type="Proteomes" id="UP000290244">
    <property type="component" value="Chromosome"/>
</dbReference>
<dbReference type="SUPFAM" id="SSF51735">
    <property type="entry name" value="NAD(P)-binding Rossmann-fold domains"/>
    <property type="match status" value="1"/>
</dbReference>
<feature type="active site" description="Proton donor" evidence="5">
    <location>
        <position position="260"/>
    </location>
</feature>
<dbReference type="Pfam" id="PF02826">
    <property type="entry name" value="2-Hacid_dh_C"/>
    <property type="match status" value="1"/>
</dbReference>
<keyword evidence="3 5" id="KW-0520">NAD</keyword>
<dbReference type="Pfam" id="PF00389">
    <property type="entry name" value="2-Hacid_dh"/>
    <property type="match status" value="1"/>
</dbReference>
<dbReference type="UniPathway" id="UPA00244">
    <property type="reaction ID" value="UER00310"/>
</dbReference>
<evidence type="ECO:0000259" key="7">
    <source>
        <dbReference type="Pfam" id="PF02826"/>
    </source>
</evidence>
<dbReference type="InterPro" id="IPR006139">
    <property type="entry name" value="D-isomer_2_OHA_DH_cat_dom"/>
</dbReference>
<comment type="subunit">
    <text evidence="5">Homodimer.</text>
</comment>
<dbReference type="InterPro" id="IPR024531">
    <property type="entry name" value="Erythronate-4-P_DHase_dimer"/>
</dbReference>
<dbReference type="InterPro" id="IPR020921">
    <property type="entry name" value="Erythronate-4-P_DHase"/>
</dbReference>
<dbReference type="SUPFAM" id="SSF52283">
    <property type="entry name" value="Formate/glycerate dehydrogenase catalytic domain-like"/>
    <property type="match status" value="1"/>
</dbReference>
<comment type="caution">
    <text evidence="5">Lacks conserved residue(s) required for the propagation of feature annotation.</text>
</comment>
<proteinExistence type="inferred from homology"/>
<keyword evidence="1 5" id="KW-0963">Cytoplasm</keyword>
<dbReference type="Pfam" id="PF11890">
    <property type="entry name" value="DUF3410"/>
    <property type="match status" value="1"/>
</dbReference>
<dbReference type="AlphaFoldDB" id="A0A4P6P6Z1"/>
<feature type="domain" description="Erythronate-4-phosphate dehydrogenase dimerisation" evidence="8">
    <location>
        <begin position="295"/>
        <end position="373"/>
    </location>
</feature>
<dbReference type="GO" id="GO:0005737">
    <property type="term" value="C:cytoplasm"/>
    <property type="evidence" value="ECO:0007669"/>
    <property type="project" value="UniProtKB-SubCell"/>
</dbReference>
<gene>
    <name evidence="5" type="primary">pdxB</name>
    <name evidence="9" type="ORF">EMK97_17535</name>
</gene>
<dbReference type="Gene3D" id="3.30.1370.170">
    <property type="match status" value="1"/>
</dbReference>
<feature type="domain" description="D-isomer specific 2-hydroxyacid dehydrogenase NAD-binding" evidence="7">
    <location>
        <begin position="112"/>
        <end position="262"/>
    </location>
</feature>
<dbReference type="EC" id="1.1.1.290" evidence="5"/>
<feature type="binding site" evidence="5">
    <location>
        <position position="147"/>
    </location>
    <ligand>
        <name>NAD(+)</name>
        <dbReference type="ChEBI" id="CHEBI:57540"/>
    </ligand>
</feature>
<evidence type="ECO:0000256" key="1">
    <source>
        <dbReference type="ARBA" id="ARBA00022490"/>
    </source>
</evidence>
<dbReference type="GO" id="GO:0008615">
    <property type="term" value="P:pyridoxine biosynthetic process"/>
    <property type="evidence" value="ECO:0007669"/>
    <property type="project" value="UniProtKB-UniRule"/>
</dbReference>
<dbReference type="InterPro" id="IPR038251">
    <property type="entry name" value="PdxB_dimer_sf"/>
</dbReference>